<protein>
    <submittedName>
        <fullName evidence="2">Uncharacterized protein</fullName>
    </submittedName>
</protein>
<gene>
    <name evidence="2" type="ORF">Tci_051563</name>
</gene>
<dbReference type="AlphaFoldDB" id="A0A6L2N4I8"/>
<dbReference type="EMBL" id="BKCJ010007903">
    <property type="protein sequence ID" value="GEU79585.1"/>
    <property type="molecule type" value="Genomic_DNA"/>
</dbReference>
<feature type="compositionally biased region" description="Basic residues" evidence="1">
    <location>
        <begin position="1"/>
        <end position="10"/>
    </location>
</feature>
<comment type="caution">
    <text evidence="2">The sequence shown here is derived from an EMBL/GenBank/DDBJ whole genome shotgun (WGS) entry which is preliminary data.</text>
</comment>
<organism evidence="2">
    <name type="scientific">Tanacetum cinerariifolium</name>
    <name type="common">Dalmatian daisy</name>
    <name type="synonym">Chrysanthemum cinerariifolium</name>
    <dbReference type="NCBI Taxonomy" id="118510"/>
    <lineage>
        <taxon>Eukaryota</taxon>
        <taxon>Viridiplantae</taxon>
        <taxon>Streptophyta</taxon>
        <taxon>Embryophyta</taxon>
        <taxon>Tracheophyta</taxon>
        <taxon>Spermatophyta</taxon>
        <taxon>Magnoliopsida</taxon>
        <taxon>eudicotyledons</taxon>
        <taxon>Gunneridae</taxon>
        <taxon>Pentapetalae</taxon>
        <taxon>asterids</taxon>
        <taxon>campanulids</taxon>
        <taxon>Asterales</taxon>
        <taxon>Asteraceae</taxon>
        <taxon>Asteroideae</taxon>
        <taxon>Anthemideae</taxon>
        <taxon>Anthemidinae</taxon>
        <taxon>Tanacetum</taxon>
    </lineage>
</organism>
<feature type="compositionally biased region" description="Polar residues" evidence="1">
    <location>
        <begin position="75"/>
        <end position="84"/>
    </location>
</feature>
<feature type="compositionally biased region" description="Polar residues" evidence="1">
    <location>
        <begin position="23"/>
        <end position="40"/>
    </location>
</feature>
<proteinExistence type="predicted"/>
<feature type="region of interest" description="Disordered" evidence="1">
    <location>
        <begin position="1"/>
        <end position="111"/>
    </location>
</feature>
<reference evidence="2" key="1">
    <citation type="journal article" date="2019" name="Sci. Rep.">
        <title>Draft genome of Tanacetum cinerariifolium, the natural source of mosquito coil.</title>
        <authorList>
            <person name="Yamashiro T."/>
            <person name="Shiraishi A."/>
            <person name="Satake H."/>
            <person name="Nakayama K."/>
        </authorList>
    </citation>
    <scope>NUCLEOTIDE SEQUENCE</scope>
</reference>
<evidence type="ECO:0000256" key="1">
    <source>
        <dbReference type="SAM" id="MobiDB-lite"/>
    </source>
</evidence>
<name>A0A6L2N4I8_TANCI</name>
<feature type="compositionally biased region" description="Low complexity" evidence="1">
    <location>
        <begin position="50"/>
        <end position="61"/>
    </location>
</feature>
<sequence length="138" mass="14900">MAVSGHHSRPPPKNFFGEHFRQTPKTFPVSRSTRSTTPLSITRCHPPPSGSLHHSSPTTTPLLPPQQHHHRHTEITISAVTSPPLSTPHHAISTPWQPPSPLSPSTAGSSLPPAHLHRNIIVLTTTTTTSPRVCVVSS</sequence>
<evidence type="ECO:0000313" key="2">
    <source>
        <dbReference type="EMBL" id="GEU79585.1"/>
    </source>
</evidence>
<accession>A0A6L2N4I8</accession>